<comment type="similarity">
    <text evidence="2 9">Belongs to the sulfotransferase 2 family.</text>
</comment>
<organism evidence="10 11">
    <name type="scientific">Homarus americanus</name>
    <name type="common">American lobster</name>
    <dbReference type="NCBI Taxonomy" id="6706"/>
    <lineage>
        <taxon>Eukaryota</taxon>
        <taxon>Metazoa</taxon>
        <taxon>Ecdysozoa</taxon>
        <taxon>Arthropoda</taxon>
        <taxon>Crustacea</taxon>
        <taxon>Multicrustacea</taxon>
        <taxon>Malacostraca</taxon>
        <taxon>Eumalacostraca</taxon>
        <taxon>Eucarida</taxon>
        <taxon>Decapoda</taxon>
        <taxon>Pleocyemata</taxon>
        <taxon>Astacidea</taxon>
        <taxon>Nephropoidea</taxon>
        <taxon>Nephropidae</taxon>
        <taxon>Homarus</taxon>
    </lineage>
</organism>
<dbReference type="EC" id="2.8.2.-" evidence="9"/>
<dbReference type="OrthoDB" id="2019940at2759"/>
<keyword evidence="3 9" id="KW-0808">Transferase</keyword>
<keyword evidence="9" id="KW-0735">Signal-anchor</keyword>
<evidence type="ECO:0000256" key="5">
    <source>
        <dbReference type="ARBA" id="ARBA00022989"/>
    </source>
</evidence>
<dbReference type="InterPro" id="IPR005331">
    <property type="entry name" value="Sulfotransferase"/>
</dbReference>
<evidence type="ECO:0000256" key="8">
    <source>
        <dbReference type="ARBA" id="ARBA00023180"/>
    </source>
</evidence>
<sequence length="357" mass="41112">MVREVSARVVLLVLAVPSLVCYLLLVDNNTDHYHPLTTEYGSQSPPTVGGTHHCNLNFVVVSDPPVEDPEDLWWADWNEVHRSRRAAVHHNCLHARKGNVVSFSRLLSSRKYLYNLLLDERHKAIYCYVPKVACTNWKRMMMILSGRTNKVDPLNISSHVPHEEGVLTRLSVARIKSSLLNYKLRTYTKFLIVRHPMERLVSAYRNKLVINSTSAADFKKRFGVTIMKKYRKGSSAQKIPKNGHGVTFAEFVSYIVERKQESHQSLNEHWASYVDLCHPCTIRYNIIGKYETLEEDSEYILRKIGAPPDLHFPPVVPSRTASLVADYMASLSPELGQKLYDLYRLDFKLFEYDYSNI</sequence>
<dbReference type="EMBL" id="JAHLQT010040257">
    <property type="protein sequence ID" value="KAG7155928.1"/>
    <property type="molecule type" value="Genomic_DNA"/>
</dbReference>
<gene>
    <name evidence="10" type="primary">Chst11-L7</name>
    <name evidence="10" type="ORF">Hamer_G012071</name>
</gene>
<comment type="subcellular location">
    <subcellularLocation>
        <location evidence="1 9">Golgi apparatus membrane</location>
        <topology evidence="1 9">Single-pass type II membrane protein</topology>
    </subcellularLocation>
</comment>
<evidence type="ECO:0000256" key="1">
    <source>
        <dbReference type="ARBA" id="ARBA00004323"/>
    </source>
</evidence>
<comment type="caution">
    <text evidence="10">The sequence shown here is derived from an EMBL/GenBank/DDBJ whole genome shotgun (WGS) entry which is preliminary data.</text>
</comment>
<evidence type="ECO:0000256" key="9">
    <source>
        <dbReference type="RuleBase" id="RU364020"/>
    </source>
</evidence>
<accession>A0A8J5JGV2</accession>
<evidence type="ECO:0000256" key="4">
    <source>
        <dbReference type="ARBA" id="ARBA00022692"/>
    </source>
</evidence>
<dbReference type="PANTHER" id="PTHR12137">
    <property type="entry name" value="CARBOHYDRATE SULFOTRANSFERASE"/>
    <property type="match status" value="1"/>
</dbReference>
<dbReference type="GO" id="GO:0016051">
    <property type="term" value="P:carbohydrate biosynthetic process"/>
    <property type="evidence" value="ECO:0007669"/>
    <property type="project" value="InterPro"/>
</dbReference>
<keyword evidence="6 9" id="KW-0333">Golgi apparatus</keyword>
<keyword evidence="11" id="KW-1185">Reference proteome</keyword>
<keyword evidence="4 9" id="KW-0812">Transmembrane</keyword>
<protein>
    <recommendedName>
        <fullName evidence="9">Carbohydrate sulfotransferase</fullName>
        <ecNumber evidence="9">2.8.2.-</ecNumber>
    </recommendedName>
</protein>
<evidence type="ECO:0000313" key="10">
    <source>
        <dbReference type="EMBL" id="KAG7155928.1"/>
    </source>
</evidence>
<evidence type="ECO:0000313" key="11">
    <source>
        <dbReference type="Proteomes" id="UP000747542"/>
    </source>
</evidence>
<evidence type="ECO:0000256" key="3">
    <source>
        <dbReference type="ARBA" id="ARBA00022679"/>
    </source>
</evidence>
<feature type="transmembrane region" description="Helical" evidence="9">
    <location>
        <begin position="7"/>
        <end position="25"/>
    </location>
</feature>
<dbReference type="Pfam" id="PF03567">
    <property type="entry name" value="Sulfotransfer_2"/>
    <property type="match status" value="1"/>
</dbReference>
<name>A0A8J5JGV2_HOMAM</name>
<dbReference type="PANTHER" id="PTHR12137:SF54">
    <property type="entry name" value="CARBOHYDRATE SULFOTRANSFERASE"/>
    <property type="match status" value="1"/>
</dbReference>
<reference evidence="10" key="1">
    <citation type="journal article" date="2021" name="Sci. Adv.">
        <title>The American lobster genome reveals insights on longevity, neural, and immune adaptations.</title>
        <authorList>
            <person name="Polinski J.M."/>
            <person name="Zimin A.V."/>
            <person name="Clark K.F."/>
            <person name="Kohn A.B."/>
            <person name="Sadowski N."/>
            <person name="Timp W."/>
            <person name="Ptitsyn A."/>
            <person name="Khanna P."/>
            <person name="Romanova D.Y."/>
            <person name="Williams P."/>
            <person name="Greenwood S.J."/>
            <person name="Moroz L.L."/>
            <person name="Walt D.R."/>
            <person name="Bodnar A.G."/>
        </authorList>
    </citation>
    <scope>NUCLEOTIDE SEQUENCE</scope>
    <source>
        <strain evidence="10">GMGI-L3</strain>
    </source>
</reference>
<evidence type="ECO:0000256" key="6">
    <source>
        <dbReference type="ARBA" id="ARBA00023034"/>
    </source>
</evidence>
<dbReference type="InterPro" id="IPR018011">
    <property type="entry name" value="Carb_sulfotrans_8-10"/>
</dbReference>
<evidence type="ECO:0000256" key="2">
    <source>
        <dbReference type="ARBA" id="ARBA00006339"/>
    </source>
</evidence>
<dbReference type="GO" id="GO:0008146">
    <property type="term" value="F:sulfotransferase activity"/>
    <property type="evidence" value="ECO:0007669"/>
    <property type="project" value="InterPro"/>
</dbReference>
<keyword evidence="7 9" id="KW-0472">Membrane</keyword>
<keyword evidence="8 9" id="KW-0325">Glycoprotein</keyword>
<dbReference type="GO" id="GO:0000139">
    <property type="term" value="C:Golgi membrane"/>
    <property type="evidence" value="ECO:0007669"/>
    <property type="project" value="UniProtKB-SubCell"/>
</dbReference>
<keyword evidence="5 9" id="KW-1133">Transmembrane helix</keyword>
<evidence type="ECO:0000256" key="7">
    <source>
        <dbReference type="ARBA" id="ARBA00023136"/>
    </source>
</evidence>
<dbReference type="AlphaFoldDB" id="A0A8J5JGV2"/>
<dbReference type="Proteomes" id="UP000747542">
    <property type="component" value="Unassembled WGS sequence"/>
</dbReference>
<keyword evidence="9" id="KW-0119">Carbohydrate metabolism</keyword>
<proteinExistence type="inferred from homology"/>